<proteinExistence type="predicted"/>
<protein>
    <recommendedName>
        <fullName evidence="3">Cation-transporting P-type ATPase C-terminal domain-containing protein</fullName>
    </recommendedName>
</protein>
<gene>
    <name evidence="1" type="ORF">SFC79_12595</name>
</gene>
<name>A0ABU5KDS1_9ACTN</name>
<evidence type="ECO:0000313" key="1">
    <source>
        <dbReference type="EMBL" id="MDZ5662605.1"/>
    </source>
</evidence>
<dbReference type="Proteomes" id="UP001291999">
    <property type="component" value="Unassembled WGS sequence"/>
</dbReference>
<sequence>MGGLALGLFFVAQNVVTDGVTWEDFLPLAAMVFALAVIEETNRVEEAHRRARRHSG</sequence>
<keyword evidence="2" id="KW-1185">Reference proteome</keyword>
<accession>A0ABU5KDS1</accession>
<evidence type="ECO:0008006" key="3">
    <source>
        <dbReference type="Google" id="ProtNLM"/>
    </source>
</evidence>
<comment type="caution">
    <text evidence="1">The sequence shown here is derived from an EMBL/GenBank/DDBJ whole genome shotgun (WGS) entry which is preliminary data.</text>
</comment>
<dbReference type="EMBL" id="JAXQPW010000004">
    <property type="protein sequence ID" value="MDZ5662605.1"/>
    <property type="molecule type" value="Genomic_DNA"/>
</dbReference>
<organism evidence="1 2">
    <name type="scientific">Nocardioides renjunii</name>
    <dbReference type="NCBI Taxonomy" id="3095075"/>
    <lineage>
        <taxon>Bacteria</taxon>
        <taxon>Bacillati</taxon>
        <taxon>Actinomycetota</taxon>
        <taxon>Actinomycetes</taxon>
        <taxon>Propionibacteriales</taxon>
        <taxon>Nocardioidaceae</taxon>
        <taxon>Nocardioides</taxon>
    </lineage>
</organism>
<dbReference type="RefSeq" id="WP_322424621.1">
    <property type="nucleotide sequence ID" value="NZ_JAXQPW010000004.1"/>
</dbReference>
<reference evidence="1 2" key="1">
    <citation type="submission" date="2023-11" db="EMBL/GenBank/DDBJ databases">
        <title>Novel species in genus Nocardioides.</title>
        <authorList>
            <person name="Zhou H."/>
        </authorList>
    </citation>
    <scope>NUCLEOTIDE SEQUENCE [LARGE SCALE GENOMIC DNA]</scope>
    <source>
        <strain evidence="1 2">S-58</strain>
    </source>
</reference>
<evidence type="ECO:0000313" key="2">
    <source>
        <dbReference type="Proteomes" id="UP001291999"/>
    </source>
</evidence>